<evidence type="ECO:0000313" key="1">
    <source>
        <dbReference type="EMBL" id="KAL3313830.1"/>
    </source>
</evidence>
<sequence>MQGRAAIEDWQDCYQASSLHPEFGLHLLLCYFLHDERYGFIAQTATRLKDLFIILLADFLTVNRDSFFARQGQGSCDSLTSTSSLLTGAQSSLFEELCRLLSSVHSQCGHCHQLTAAYLVMITIRAVLYDMCAQSEDDAPSKAKCSGDVGQKAKSRRPDIPLADLMKVMQKWHLNCSRMETILCCYAMLLHRPQLTDEADSAPAGIPMLQTSIISQRGVPNQRIFEQIFRESLSLQSVSTQGRKLLADMFSRWLLFWRLSPQQVVALYHEMCLRNGDQTKEQCTFSAQTIGE</sequence>
<comment type="caution">
    <text evidence="1">The sequence shown here is derived from an EMBL/GenBank/DDBJ whole genome shotgun (WGS) entry which is preliminary data.</text>
</comment>
<keyword evidence="2" id="KW-1185">Reference proteome</keyword>
<dbReference type="AlphaFoldDB" id="A0ABD2Q2I4"/>
<proteinExistence type="predicted"/>
<name>A0ABD2Q2I4_9PLAT</name>
<dbReference type="EMBL" id="JBJKFK010001180">
    <property type="protein sequence ID" value="KAL3313830.1"/>
    <property type="molecule type" value="Genomic_DNA"/>
</dbReference>
<reference evidence="1 2" key="1">
    <citation type="submission" date="2024-11" db="EMBL/GenBank/DDBJ databases">
        <title>Adaptive evolution of stress response genes in parasites aligns with host niche diversity.</title>
        <authorList>
            <person name="Hahn C."/>
            <person name="Resl P."/>
        </authorList>
    </citation>
    <scope>NUCLEOTIDE SEQUENCE [LARGE SCALE GENOMIC DNA]</scope>
    <source>
        <strain evidence="1">EGGRZ-B1_66</strain>
        <tissue evidence="1">Body</tissue>
    </source>
</reference>
<protein>
    <submittedName>
        <fullName evidence="1">Uncharacterized protein</fullName>
    </submittedName>
</protein>
<organism evidence="1 2">
    <name type="scientific">Cichlidogyrus casuarinus</name>
    <dbReference type="NCBI Taxonomy" id="1844966"/>
    <lineage>
        <taxon>Eukaryota</taxon>
        <taxon>Metazoa</taxon>
        <taxon>Spiralia</taxon>
        <taxon>Lophotrochozoa</taxon>
        <taxon>Platyhelminthes</taxon>
        <taxon>Monogenea</taxon>
        <taxon>Monopisthocotylea</taxon>
        <taxon>Dactylogyridea</taxon>
        <taxon>Ancyrocephalidae</taxon>
        <taxon>Cichlidogyrus</taxon>
    </lineage>
</organism>
<accession>A0ABD2Q2I4</accession>
<evidence type="ECO:0000313" key="2">
    <source>
        <dbReference type="Proteomes" id="UP001626550"/>
    </source>
</evidence>
<gene>
    <name evidence="1" type="ORF">Ciccas_007569</name>
</gene>
<dbReference type="Proteomes" id="UP001626550">
    <property type="component" value="Unassembled WGS sequence"/>
</dbReference>